<dbReference type="Gramene" id="Jr10_05520_p2">
    <property type="protein sequence ID" value="cds.Jr10_05520_p2"/>
    <property type="gene ID" value="Jr10_05520"/>
</dbReference>
<dbReference type="EMBL" id="LIHL02000010">
    <property type="protein sequence ID" value="KAF5457481.1"/>
    <property type="molecule type" value="Genomic_DNA"/>
</dbReference>
<protein>
    <submittedName>
        <fullName evidence="1">Uncharacterized protein</fullName>
    </submittedName>
</protein>
<gene>
    <name evidence="1" type="ORF">F2P56_021581</name>
</gene>
<reference evidence="1" key="1">
    <citation type="submission" date="2015-10" db="EMBL/GenBank/DDBJ databases">
        <authorList>
            <person name="Martinez-Garcia P.J."/>
            <person name="Crepeau M.W."/>
            <person name="Puiu D."/>
            <person name="Gonzalez-Ibeas D."/>
            <person name="Whalen J."/>
            <person name="Stevens K."/>
            <person name="Paul R."/>
            <person name="Butterfield T."/>
            <person name="Britton M."/>
            <person name="Reagan R."/>
            <person name="Chakraborty S."/>
            <person name="Walawage S.L."/>
            <person name="Vasquez-Gross H.A."/>
            <person name="Cardeno C."/>
            <person name="Famula R."/>
            <person name="Pratt K."/>
            <person name="Kuruganti S."/>
            <person name="Aradhya M.K."/>
            <person name="Leslie C.A."/>
            <person name="Dandekar A.M."/>
            <person name="Salzberg S.L."/>
            <person name="Wegrzyn J.L."/>
            <person name="Langley C.H."/>
            <person name="Neale D.B."/>
        </authorList>
    </citation>
    <scope>NUCLEOTIDE SEQUENCE</scope>
    <source>
        <tissue evidence="1">Leaves</tissue>
    </source>
</reference>
<proteinExistence type="predicted"/>
<organism evidence="1 2">
    <name type="scientific">Juglans regia</name>
    <name type="common">English walnut</name>
    <dbReference type="NCBI Taxonomy" id="51240"/>
    <lineage>
        <taxon>Eukaryota</taxon>
        <taxon>Viridiplantae</taxon>
        <taxon>Streptophyta</taxon>
        <taxon>Embryophyta</taxon>
        <taxon>Tracheophyta</taxon>
        <taxon>Spermatophyta</taxon>
        <taxon>Magnoliopsida</taxon>
        <taxon>eudicotyledons</taxon>
        <taxon>Gunneridae</taxon>
        <taxon>Pentapetalae</taxon>
        <taxon>rosids</taxon>
        <taxon>fabids</taxon>
        <taxon>Fagales</taxon>
        <taxon>Juglandaceae</taxon>
        <taxon>Juglans</taxon>
    </lineage>
</organism>
<sequence>MEEDDVGNLQMVVEGYRRGVVVHHDHKVVGRLVLGKDGTVVAAVAEEDRIYDLVELAAKDRQCVAAEAEMGIMDLGLMVLLVEVDVYGKALLSEAGEVLLLCYRD</sequence>
<evidence type="ECO:0000313" key="2">
    <source>
        <dbReference type="Proteomes" id="UP000619265"/>
    </source>
</evidence>
<dbReference type="AlphaFoldDB" id="A0A833X475"/>
<dbReference type="Proteomes" id="UP000619265">
    <property type="component" value="Unassembled WGS sequence"/>
</dbReference>
<name>A0A833X475_JUGRE</name>
<accession>A0A833X475</accession>
<evidence type="ECO:0000313" key="1">
    <source>
        <dbReference type="EMBL" id="KAF5457481.1"/>
    </source>
</evidence>
<comment type="caution">
    <text evidence="1">The sequence shown here is derived from an EMBL/GenBank/DDBJ whole genome shotgun (WGS) entry which is preliminary data.</text>
</comment>
<reference evidence="1" key="2">
    <citation type="submission" date="2020-03" db="EMBL/GenBank/DDBJ databases">
        <title>Walnut 2.0.</title>
        <authorList>
            <person name="Marrano A."/>
            <person name="Britton M."/>
            <person name="Zimin A.V."/>
            <person name="Zaini P.A."/>
            <person name="Workman R."/>
            <person name="Puiu D."/>
            <person name="Bianco L."/>
            <person name="Allen B.J."/>
            <person name="Troggio M."/>
            <person name="Leslie C.A."/>
            <person name="Timp W."/>
            <person name="Dendekar A."/>
            <person name="Salzberg S.L."/>
            <person name="Neale D.B."/>
        </authorList>
    </citation>
    <scope>NUCLEOTIDE SEQUENCE</scope>
    <source>
        <tissue evidence="1">Leaves</tissue>
    </source>
</reference>